<dbReference type="OrthoDB" id="1158952at2759"/>
<organism evidence="4 5">
    <name type="scientific">Rosa chinensis</name>
    <name type="common">China rose</name>
    <dbReference type="NCBI Taxonomy" id="74649"/>
    <lineage>
        <taxon>Eukaryota</taxon>
        <taxon>Viridiplantae</taxon>
        <taxon>Streptophyta</taxon>
        <taxon>Embryophyta</taxon>
        <taxon>Tracheophyta</taxon>
        <taxon>Spermatophyta</taxon>
        <taxon>Magnoliopsida</taxon>
        <taxon>eudicotyledons</taxon>
        <taxon>Gunneridae</taxon>
        <taxon>Pentapetalae</taxon>
        <taxon>rosids</taxon>
        <taxon>fabids</taxon>
        <taxon>Rosales</taxon>
        <taxon>Rosaceae</taxon>
        <taxon>Rosoideae</taxon>
        <taxon>Rosoideae incertae sedis</taxon>
        <taxon>Rosa</taxon>
    </lineage>
</organism>
<dbReference type="EMBL" id="PDCK01000044">
    <property type="protein sequence ID" value="PRQ27334.1"/>
    <property type="molecule type" value="Genomic_DNA"/>
</dbReference>
<dbReference type="Gene3D" id="3.30.559.10">
    <property type="entry name" value="Chloramphenicol acetyltransferase-like domain"/>
    <property type="match status" value="2"/>
</dbReference>
<evidence type="ECO:0000256" key="2">
    <source>
        <dbReference type="ARBA" id="ARBA00022679"/>
    </source>
</evidence>
<keyword evidence="3 4" id="KW-0012">Acyltransferase</keyword>
<evidence type="ECO:0000313" key="4">
    <source>
        <dbReference type="EMBL" id="PRQ27334.1"/>
    </source>
</evidence>
<evidence type="ECO:0000256" key="1">
    <source>
        <dbReference type="ARBA" id="ARBA00009861"/>
    </source>
</evidence>
<dbReference type="PANTHER" id="PTHR31623">
    <property type="entry name" value="F21J9.9"/>
    <property type="match status" value="1"/>
</dbReference>
<protein>
    <submittedName>
        <fullName evidence="4">Putative vinorine synthase</fullName>
        <ecNumber evidence="4">2.3.1.160</ecNumber>
    </submittedName>
</protein>
<accession>A0A2P6PZH6</accession>
<sequence length="486" mass="53449">MEVQILSKEYIKPSSPTPPHINTYRFSLLDHVMPPVYVPMVMFYPPVSPLNTTRSERSQALKQSLSETLTRFYPLAGRIRDYLCIHCNDEGACYIEADVKSHDLSEFLQHPDLSVLPKLLPTFNSLLDYTDLISNATTGLGGEGGADVVMIQVTNFACGGFVIGVFVSHMIVDGIAISNFLKAWAAATAHSLSGQSVHELPDFDAATLFPPILDEQGKRTHPREATMRGLYRRFAKRGRCVTNRFVFEASAVAKLKEQAATSSLQNPSRVEAVSAFIWKCATAAWKAKSGQSAPSLITHAVNLRRRAEPNFSQNCMGNFVCLAGAIANGHQREQELELSSLVSKMREATSKFNGDLVAKLQGQDGLATISKVFQDMAEAITLSTNGDDQVEMNFIGYTSIAYSGVYDADFGWGKPLWVVPVHEPCHEAFSVNVVRLMDTGEWGNNGFEAWISLAEEEMAMLQINQDLLAFATLNPSPLRLSQNIGS</sequence>
<proteinExistence type="inferred from homology"/>
<dbReference type="OMA" id="HEPCHEA"/>
<keyword evidence="5" id="KW-1185">Reference proteome</keyword>
<gene>
    <name evidence="4" type="ORF">RchiOBHm_Chr6g0304241</name>
</gene>
<comment type="caution">
    <text evidence="4">The sequence shown here is derived from an EMBL/GenBank/DDBJ whole genome shotgun (WGS) entry which is preliminary data.</text>
</comment>
<evidence type="ECO:0000313" key="5">
    <source>
        <dbReference type="Proteomes" id="UP000238479"/>
    </source>
</evidence>
<dbReference type="EC" id="2.3.1.160" evidence="4"/>
<evidence type="ECO:0000256" key="3">
    <source>
        <dbReference type="ARBA" id="ARBA00023315"/>
    </source>
</evidence>
<dbReference type="Proteomes" id="UP000238479">
    <property type="component" value="Chromosome 6"/>
</dbReference>
<dbReference type="PANTHER" id="PTHR31623:SF33">
    <property type="entry name" value="STEMMADENINE O-ACETYLTRANSFERASE-LIKE"/>
    <property type="match status" value="1"/>
</dbReference>
<keyword evidence="2 4" id="KW-0808">Transferase</keyword>
<dbReference type="GO" id="GO:0050636">
    <property type="term" value="F:vinorine synthase activity"/>
    <property type="evidence" value="ECO:0007669"/>
    <property type="project" value="UniProtKB-EC"/>
</dbReference>
<dbReference type="Pfam" id="PF02458">
    <property type="entry name" value="Transferase"/>
    <property type="match status" value="1"/>
</dbReference>
<dbReference type="AlphaFoldDB" id="A0A2P6PZH6"/>
<name>A0A2P6PZH6_ROSCH</name>
<dbReference type="InterPro" id="IPR023213">
    <property type="entry name" value="CAT-like_dom_sf"/>
</dbReference>
<comment type="similarity">
    <text evidence="1">Belongs to the plant acyltransferase family.</text>
</comment>
<reference evidence="4 5" key="1">
    <citation type="journal article" date="2018" name="Nat. Genet.">
        <title>The Rosa genome provides new insights in the design of modern roses.</title>
        <authorList>
            <person name="Bendahmane M."/>
        </authorList>
    </citation>
    <scope>NUCLEOTIDE SEQUENCE [LARGE SCALE GENOMIC DNA]</scope>
    <source>
        <strain evidence="5">cv. Old Blush</strain>
    </source>
</reference>
<dbReference type="Gramene" id="PRQ27334">
    <property type="protein sequence ID" value="PRQ27334"/>
    <property type="gene ID" value="RchiOBHm_Chr6g0304241"/>
</dbReference>